<proteinExistence type="predicted"/>
<dbReference type="InterPro" id="IPR027417">
    <property type="entry name" value="P-loop_NTPase"/>
</dbReference>
<evidence type="ECO:0000256" key="2">
    <source>
        <dbReference type="ARBA" id="ARBA00022777"/>
    </source>
</evidence>
<reference evidence="4 5" key="1">
    <citation type="submission" date="2020-04" db="EMBL/GenBank/DDBJ databases">
        <title>Staphylococcus species from domestic dog.</title>
        <authorList>
            <person name="Paterson G.K."/>
        </authorList>
    </citation>
    <scope>NUCLEOTIDE SEQUENCE [LARGE SCALE GENOMIC DNA]</scope>
    <source>
        <strain evidence="4 5">H16/1A</strain>
    </source>
</reference>
<organism evidence="4 5">
    <name type="scientific">Staphylococcus canis</name>
    <dbReference type="NCBI Taxonomy" id="2724942"/>
    <lineage>
        <taxon>Bacteria</taxon>
        <taxon>Bacillati</taxon>
        <taxon>Bacillota</taxon>
        <taxon>Bacilli</taxon>
        <taxon>Bacillales</taxon>
        <taxon>Staphylococcaceae</taxon>
        <taxon>Staphylococcus</taxon>
    </lineage>
</organism>
<dbReference type="PANTHER" id="PTHR34383">
    <property type="entry name" value="POLYPHOSPHATE:AMP PHOSPHOTRANSFERASE-RELATED"/>
    <property type="match status" value="1"/>
</dbReference>
<name>A0ABS0TAQ8_9STAP</name>
<dbReference type="Gene3D" id="3.40.50.300">
    <property type="entry name" value="P-loop containing nucleotide triphosphate hydrolases"/>
    <property type="match status" value="1"/>
</dbReference>
<evidence type="ECO:0000313" key="5">
    <source>
        <dbReference type="Proteomes" id="UP000751852"/>
    </source>
</evidence>
<dbReference type="InterPro" id="IPR022488">
    <property type="entry name" value="PPK2-related"/>
</dbReference>
<dbReference type="Proteomes" id="UP000751852">
    <property type="component" value="Unassembled WGS sequence"/>
</dbReference>
<evidence type="ECO:0000256" key="1">
    <source>
        <dbReference type="ARBA" id="ARBA00022679"/>
    </source>
</evidence>
<protein>
    <submittedName>
        <fullName evidence="4">Polyphosphate--nucleotide phosphotransferase</fullName>
    </submittedName>
</protein>
<dbReference type="EMBL" id="JABANU010000011">
    <property type="protein sequence ID" value="MBI5975051.1"/>
    <property type="molecule type" value="Genomic_DNA"/>
</dbReference>
<dbReference type="Pfam" id="PF03976">
    <property type="entry name" value="PPK2"/>
    <property type="match status" value="1"/>
</dbReference>
<dbReference type="InterPro" id="IPR022300">
    <property type="entry name" value="PPK2-rel_1"/>
</dbReference>
<keyword evidence="2" id="KW-0418">Kinase</keyword>
<evidence type="ECO:0000313" key="4">
    <source>
        <dbReference type="EMBL" id="MBI5975051.1"/>
    </source>
</evidence>
<dbReference type="PANTHER" id="PTHR34383:SF3">
    <property type="entry name" value="POLYPHOSPHATE:AMP PHOSPHOTRANSFERASE"/>
    <property type="match status" value="1"/>
</dbReference>
<gene>
    <name evidence="4" type="ORF">HHH54_05485</name>
</gene>
<keyword evidence="5" id="KW-1185">Reference proteome</keyword>
<dbReference type="NCBIfam" id="TIGR03709">
    <property type="entry name" value="PPK2_rel_1"/>
    <property type="match status" value="1"/>
</dbReference>
<evidence type="ECO:0000259" key="3">
    <source>
        <dbReference type="Pfam" id="PF03976"/>
    </source>
</evidence>
<dbReference type="SUPFAM" id="SSF52540">
    <property type="entry name" value="P-loop containing nucleoside triphosphate hydrolases"/>
    <property type="match status" value="1"/>
</dbReference>
<feature type="domain" description="Polyphosphate kinase-2-related" evidence="3">
    <location>
        <begin position="41"/>
        <end position="264"/>
    </location>
</feature>
<keyword evidence="1" id="KW-0808">Transferase</keyword>
<sequence length="290" mass="34498">MKINLNEFKYTGQEAFHFNDYPYYKDIDIDETTIQNEVIPELVEELKTLHLKLFAEEKKGVVVVLQAMDAAGKDEAISYIFSNLNAQGLNTASFGKPSEEEAKHDFMWRLYQDLPARGEFSLLNRSYYEEVIVTRVHDLLDDTEHNAIDDENIWKMRHRHIREHEQYLVENGFHVIKFFFNMSKSTQKERLLERMENPEKHWEFSFNDVEEREHWDTYQDVFEDMLTHTATDYAPWYVLPADNPWYSRAIVSSVMIEVLKSINPQFPSFSEEDQKTLNEYITKLKNEADE</sequence>
<comment type="caution">
    <text evidence="4">The sequence shown here is derived from an EMBL/GenBank/DDBJ whole genome shotgun (WGS) entry which is preliminary data.</text>
</comment>
<dbReference type="PIRSF" id="PIRSF028756">
    <property type="entry name" value="PPK2_prd"/>
    <property type="match status" value="1"/>
</dbReference>
<dbReference type="InterPro" id="IPR016898">
    <property type="entry name" value="Polyphosphate_phosphotransfera"/>
</dbReference>
<accession>A0ABS0TAQ8</accession>
<dbReference type="RefSeq" id="WP_198617831.1">
    <property type="nucleotide sequence ID" value="NZ_JABANU010000011.1"/>
</dbReference>